<dbReference type="EMBL" id="LN681225">
    <property type="protein sequence ID" value="CEK11565.1"/>
    <property type="molecule type" value="Genomic_DNA"/>
</dbReference>
<sequence>MVFAINMILLTADQCMLFLINLMVARNAGPAAFGDFTVAVNSLFLIGTIVTMGLDSIVAHYIPKYYVKKKHDEIHSLILSIKNFLQPIYLTLFIGGFLLSLAIIALSYALEHLRLYEMSHLVTLFLWGAVVLSIYNIYMQLFRAVGYMRTAIFLNMLQTLFYFLFTLFTYFYFYDVLFHNNAQYFAHIMLISFILSYVLIGFAFILVHQKTQLNLRITLDKLRKNDIAWKKKISGYTIQNLDKYAFTVTPLLITEWLGKDEYIVGLFSAVASIIALGFTTLSPINILIKPEISAAFAHGKEFLLRTLFKYVGICLGIACIVALTLGIFSERILLLFKSDFIEVLPFVYIALINLFCYSISMPLTLVIQYSREGSKIGAQFTLYILLVQIIASLILISWLDLLGTMICYVGINIIYVIAASIIAYRVYQREPFGHHE</sequence>
<keyword evidence="8" id="KW-1185">Reference proteome</keyword>
<proteinExistence type="predicted"/>
<keyword evidence="5 6" id="KW-0472">Membrane</keyword>
<evidence type="ECO:0000313" key="7">
    <source>
        <dbReference type="EMBL" id="CEK11565.1"/>
    </source>
</evidence>
<evidence type="ECO:0008006" key="9">
    <source>
        <dbReference type="Google" id="ProtNLM"/>
    </source>
</evidence>
<evidence type="ECO:0000256" key="2">
    <source>
        <dbReference type="ARBA" id="ARBA00022475"/>
    </source>
</evidence>
<feature type="transmembrane region" description="Helical" evidence="6">
    <location>
        <begin position="380"/>
        <end position="399"/>
    </location>
</feature>
<evidence type="ECO:0000256" key="4">
    <source>
        <dbReference type="ARBA" id="ARBA00022989"/>
    </source>
</evidence>
<dbReference type="RefSeq" id="WP_156413545.1">
    <property type="nucleotide sequence ID" value="NZ_LN681225.1"/>
</dbReference>
<feature type="transmembrane region" description="Helical" evidence="6">
    <location>
        <begin position="185"/>
        <end position="207"/>
    </location>
</feature>
<feature type="transmembrane region" description="Helical" evidence="6">
    <location>
        <begin position="88"/>
        <end position="109"/>
    </location>
</feature>
<accession>A0A0A8URU5</accession>
<feature type="transmembrane region" description="Helical" evidence="6">
    <location>
        <begin position="308"/>
        <end position="328"/>
    </location>
</feature>
<reference evidence="8" key="1">
    <citation type="submission" date="2014-09" db="EMBL/GenBank/DDBJ databases">
        <authorList>
            <person name="Gomez-Valero L."/>
        </authorList>
    </citation>
    <scope>NUCLEOTIDE SEQUENCE [LARGE SCALE GENOMIC DNA]</scope>
    <source>
        <strain evidence="8">ATCC35250</strain>
    </source>
</reference>
<evidence type="ECO:0000313" key="8">
    <source>
        <dbReference type="Proteomes" id="UP000032803"/>
    </source>
</evidence>
<dbReference type="InterPro" id="IPR050833">
    <property type="entry name" value="Poly_Biosynth_Transport"/>
</dbReference>
<gene>
    <name evidence="7" type="ORF">LHA_2559</name>
</gene>
<feature type="transmembrane region" description="Helical" evidence="6">
    <location>
        <begin position="406"/>
        <end position="427"/>
    </location>
</feature>
<keyword evidence="4 6" id="KW-1133">Transmembrane helix</keyword>
<evidence type="ECO:0000256" key="1">
    <source>
        <dbReference type="ARBA" id="ARBA00004651"/>
    </source>
</evidence>
<organism evidence="7 8">
    <name type="scientific">Legionella hackeliae</name>
    <dbReference type="NCBI Taxonomy" id="449"/>
    <lineage>
        <taxon>Bacteria</taxon>
        <taxon>Pseudomonadati</taxon>
        <taxon>Pseudomonadota</taxon>
        <taxon>Gammaproteobacteria</taxon>
        <taxon>Legionellales</taxon>
        <taxon>Legionellaceae</taxon>
        <taxon>Legionella</taxon>
    </lineage>
</organism>
<evidence type="ECO:0000256" key="6">
    <source>
        <dbReference type="SAM" id="Phobius"/>
    </source>
</evidence>
<dbReference type="KEGG" id="lha:LHA_2559"/>
<keyword evidence="3 6" id="KW-0812">Transmembrane</keyword>
<dbReference type="AlphaFoldDB" id="A0A0A8URU5"/>
<dbReference type="PANTHER" id="PTHR30250:SF11">
    <property type="entry name" value="O-ANTIGEN TRANSPORTER-RELATED"/>
    <property type="match status" value="1"/>
</dbReference>
<feature type="transmembrane region" description="Helical" evidence="6">
    <location>
        <begin position="262"/>
        <end position="288"/>
    </location>
</feature>
<feature type="transmembrane region" description="Helical" evidence="6">
    <location>
        <begin position="340"/>
        <end position="360"/>
    </location>
</feature>
<feature type="transmembrane region" description="Helical" evidence="6">
    <location>
        <begin position="44"/>
        <end position="67"/>
    </location>
</feature>
<dbReference type="Proteomes" id="UP000032803">
    <property type="component" value="Chromosome I"/>
</dbReference>
<name>A0A0A8URU5_LEGHA</name>
<dbReference type="HOGENOM" id="CLU_628208_0_0_6"/>
<evidence type="ECO:0000256" key="5">
    <source>
        <dbReference type="ARBA" id="ARBA00023136"/>
    </source>
</evidence>
<comment type="subcellular location">
    <subcellularLocation>
        <location evidence="1">Cell membrane</location>
        <topology evidence="1">Multi-pass membrane protein</topology>
    </subcellularLocation>
</comment>
<feature type="transmembrane region" description="Helical" evidence="6">
    <location>
        <begin position="7"/>
        <end position="24"/>
    </location>
</feature>
<dbReference type="GO" id="GO:0005886">
    <property type="term" value="C:plasma membrane"/>
    <property type="evidence" value="ECO:0007669"/>
    <property type="project" value="UniProtKB-SubCell"/>
</dbReference>
<keyword evidence="2" id="KW-1003">Cell membrane</keyword>
<evidence type="ECO:0000256" key="3">
    <source>
        <dbReference type="ARBA" id="ARBA00022692"/>
    </source>
</evidence>
<protein>
    <recommendedName>
        <fullName evidence="9">Polysaccharide biosynthesis protein</fullName>
    </recommendedName>
</protein>
<feature type="transmembrane region" description="Helical" evidence="6">
    <location>
        <begin position="121"/>
        <end position="139"/>
    </location>
</feature>
<feature type="transmembrane region" description="Helical" evidence="6">
    <location>
        <begin position="151"/>
        <end position="173"/>
    </location>
</feature>
<dbReference type="PANTHER" id="PTHR30250">
    <property type="entry name" value="PST FAMILY PREDICTED COLANIC ACID TRANSPORTER"/>
    <property type="match status" value="1"/>
</dbReference>